<dbReference type="InterPro" id="IPR028098">
    <property type="entry name" value="Glyco_trans_4-like_N"/>
</dbReference>
<dbReference type="Pfam" id="PF00534">
    <property type="entry name" value="Glycos_transf_1"/>
    <property type="match status" value="1"/>
</dbReference>
<feature type="domain" description="Glycosyl transferase family 1" evidence="1">
    <location>
        <begin position="197"/>
        <end position="356"/>
    </location>
</feature>
<dbReference type="InterPro" id="IPR050194">
    <property type="entry name" value="Glycosyltransferase_grp1"/>
</dbReference>
<dbReference type="RefSeq" id="WP_090483202.1">
    <property type="nucleotide sequence ID" value="NZ_FOUO01000001.1"/>
</dbReference>
<feature type="domain" description="Glycosyltransferase subfamily 4-like N-terminal" evidence="2">
    <location>
        <begin position="14"/>
        <end position="184"/>
    </location>
</feature>
<sequence length="391" mass="44417">MRILYHHRIASKDGQYVHVQELTQALQRQGHEIIMVAPSLMEDHEFGHGSRLVARLKRHIPAGVYELLELAYALVAFVQILAQALRHRPDCLYERYNLYLPSGTWASRLLRIPLLLEVNAPLFEERQRFNGIALPRLARWSEDHVWRRADRALPVTQVLAQRMIARGVDPERIRVLANGIDTEKFQRFPATHEAKAALGLEDRLVLGFTGFVREWHGLERVVDLLREDAGQRHLLIVGDGPACASIRERARALGVEDRVTITGIIPRDQVARYVAAFDIALQPDVVDYASPLKLFEYLALGRAIVAPDKANIREILTHGHNGLLFDCGNSDAFKQAVERLCNDAPLRARLSAQARRTIQEKQLTWDHNATRVVEAAARLIEDNRKARSQRA</sequence>
<dbReference type="PANTHER" id="PTHR45947">
    <property type="entry name" value="SULFOQUINOVOSYL TRANSFERASE SQD2"/>
    <property type="match status" value="1"/>
</dbReference>
<gene>
    <name evidence="3" type="ORF">SAMN05421721_10150</name>
</gene>
<evidence type="ECO:0000313" key="4">
    <source>
        <dbReference type="Proteomes" id="UP000199556"/>
    </source>
</evidence>
<dbReference type="CDD" id="cd03794">
    <property type="entry name" value="GT4_WbuB-like"/>
    <property type="match status" value="1"/>
</dbReference>
<name>A0A1I4P7E0_ECTMO</name>
<dbReference type="OrthoDB" id="9764577at2"/>
<evidence type="ECO:0000259" key="2">
    <source>
        <dbReference type="Pfam" id="PF13439"/>
    </source>
</evidence>
<reference evidence="3 4" key="1">
    <citation type="submission" date="2016-10" db="EMBL/GenBank/DDBJ databases">
        <authorList>
            <person name="de Groot N.N."/>
        </authorList>
    </citation>
    <scope>NUCLEOTIDE SEQUENCE [LARGE SCALE GENOMIC DNA]</scope>
    <source>
        <strain evidence="3 4">DSM 4180</strain>
    </source>
</reference>
<dbReference type="SUPFAM" id="SSF53756">
    <property type="entry name" value="UDP-Glycosyltransferase/glycogen phosphorylase"/>
    <property type="match status" value="1"/>
</dbReference>
<dbReference type="InterPro" id="IPR001296">
    <property type="entry name" value="Glyco_trans_1"/>
</dbReference>
<proteinExistence type="predicted"/>
<protein>
    <submittedName>
        <fullName evidence="3">Glycosyltransferase involved in cell wall bisynthesis</fullName>
    </submittedName>
</protein>
<dbReference type="PANTHER" id="PTHR45947:SF3">
    <property type="entry name" value="SULFOQUINOVOSYL TRANSFERASE SQD2"/>
    <property type="match status" value="1"/>
</dbReference>
<dbReference type="Gene3D" id="3.40.50.2000">
    <property type="entry name" value="Glycogen Phosphorylase B"/>
    <property type="match status" value="2"/>
</dbReference>
<dbReference type="Pfam" id="PF13439">
    <property type="entry name" value="Glyco_transf_4"/>
    <property type="match status" value="1"/>
</dbReference>
<dbReference type="GO" id="GO:0016757">
    <property type="term" value="F:glycosyltransferase activity"/>
    <property type="evidence" value="ECO:0007669"/>
    <property type="project" value="InterPro"/>
</dbReference>
<organism evidence="3 4">
    <name type="scientific">Ectothiorhodospira mobilis</name>
    <dbReference type="NCBI Taxonomy" id="195064"/>
    <lineage>
        <taxon>Bacteria</taxon>
        <taxon>Pseudomonadati</taxon>
        <taxon>Pseudomonadota</taxon>
        <taxon>Gammaproteobacteria</taxon>
        <taxon>Chromatiales</taxon>
        <taxon>Ectothiorhodospiraceae</taxon>
        <taxon>Ectothiorhodospira</taxon>
    </lineage>
</organism>
<keyword evidence="3" id="KW-0808">Transferase</keyword>
<evidence type="ECO:0000313" key="3">
    <source>
        <dbReference type="EMBL" id="SFM23774.1"/>
    </source>
</evidence>
<dbReference type="STRING" id="195064.SAMN05421721_10150"/>
<accession>A0A1I4P7E0</accession>
<keyword evidence="4" id="KW-1185">Reference proteome</keyword>
<dbReference type="Proteomes" id="UP000199556">
    <property type="component" value="Unassembled WGS sequence"/>
</dbReference>
<dbReference type="AlphaFoldDB" id="A0A1I4P7E0"/>
<dbReference type="EMBL" id="FOUO01000001">
    <property type="protein sequence ID" value="SFM23774.1"/>
    <property type="molecule type" value="Genomic_DNA"/>
</dbReference>
<evidence type="ECO:0000259" key="1">
    <source>
        <dbReference type="Pfam" id="PF00534"/>
    </source>
</evidence>